<dbReference type="FunFam" id="2.60.120.290:FF:000005">
    <property type="entry name" value="Procollagen C-endopeptidase enhancer 1"/>
    <property type="match status" value="1"/>
</dbReference>
<feature type="domain" description="CUB" evidence="6">
    <location>
        <begin position="1076"/>
        <end position="1136"/>
    </location>
</feature>
<feature type="domain" description="CUB" evidence="6">
    <location>
        <begin position="25"/>
        <end position="137"/>
    </location>
</feature>
<dbReference type="InterPro" id="IPR000859">
    <property type="entry name" value="CUB_dom"/>
</dbReference>
<dbReference type="Gene3D" id="2.60.120.290">
    <property type="entry name" value="Spermadhesin, CUB domain"/>
    <property type="match status" value="10"/>
</dbReference>
<comment type="caution">
    <text evidence="7">The sequence shown here is derived from an EMBL/GenBank/DDBJ whole genome shotgun (WGS) entry which is preliminary data.</text>
</comment>
<feature type="domain" description="CUB" evidence="6">
    <location>
        <begin position="719"/>
        <end position="832"/>
    </location>
</feature>
<dbReference type="SMART" id="SM00042">
    <property type="entry name" value="CUB"/>
    <property type="match status" value="10"/>
</dbReference>
<gene>
    <name evidence="7" type="ORF">E1301_Tti000975</name>
</gene>
<feature type="domain" description="CUB" evidence="6">
    <location>
        <begin position="839"/>
        <end position="955"/>
    </location>
</feature>
<dbReference type="SUPFAM" id="SSF49854">
    <property type="entry name" value="Spermadhesin, CUB domain"/>
    <property type="match status" value="10"/>
</dbReference>
<dbReference type="FunFam" id="2.60.120.290:FF:000047">
    <property type="entry name" value="Cubilin"/>
    <property type="match status" value="1"/>
</dbReference>
<keyword evidence="4" id="KW-0325">Glycoprotein</keyword>
<dbReference type="GO" id="GO:0004252">
    <property type="term" value="F:serine-type endopeptidase activity"/>
    <property type="evidence" value="ECO:0007669"/>
    <property type="project" value="TreeGrafter"/>
</dbReference>
<feature type="disulfide bond" evidence="5">
    <location>
        <begin position="719"/>
        <end position="746"/>
    </location>
</feature>
<dbReference type="Pfam" id="PF00431">
    <property type="entry name" value="CUB"/>
    <property type="match status" value="10"/>
</dbReference>
<dbReference type="GO" id="GO:0005615">
    <property type="term" value="C:extracellular space"/>
    <property type="evidence" value="ECO:0007669"/>
    <property type="project" value="TreeGrafter"/>
</dbReference>
<dbReference type="FunFam" id="2.60.120.290:FF:000013">
    <property type="entry name" value="Membrane frizzled-related protein"/>
    <property type="match status" value="3"/>
</dbReference>
<dbReference type="FunFam" id="2.60.120.290:FF:000018">
    <property type="entry name" value="cubilin"/>
    <property type="match status" value="1"/>
</dbReference>
<keyword evidence="8" id="KW-1185">Reference proteome</keyword>
<evidence type="ECO:0000313" key="8">
    <source>
        <dbReference type="Proteomes" id="UP000324632"/>
    </source>
</evidence>
<evidence type="ECO:0000256" key="2">
    <source>
        <dbReference type="ARBA" id="ARBA00022737"/>
    </source>
</evidence>
<evidence type="ECO:0000256" key="1">
    <source>
        <dbReference type="ARBA" id="ARBA00022729"/>
    </source>
</evidence>
<dbReference type="AlphaFoldDB" id="A0A5A9N4U3"/>
<evidence type="ECO:0000259" key="6">
    <source>
        <dbReference type="PROSITE" id="PS01180"/>
    </source>
</evidence>
<keyword evidence="2" id="KW-0677">Repeat</keyword>
<dbReference type="PANTHER" id="PTHR24255:SF31">
    <property type="entry name" value="CUBILIN-LIKE PROTEIN"/>
    <property type="match status" value="1"/>
</dbReference>
<comment type="caution">
    <text evidence="5">Lacks conserved residue(s) required for the propagation of feature annotation.</text>
</comment>
<evidence type="ECO:0000256" key="3">
    <source>
        <dbReference type="ARBA" id="ARBA00023157"/>
    </source>
</evidence>
<dbReference type="EMBL" id="SOYY01000022">
    <property type="protein sequence ID" value="KAA0704710.1"/>
    <property type="molecule type" value="Genomic_DNA"/>
</dbReference>
<feature type="domain" description="CUB" evidence="6">
    <location>
        <begin position="606"/>
        <end position="717"/>
    </location>
</feature>
<reference evidence="7 8" key="1">
    <citation type="journal article" date="2019" name="Mol. Ecol. Resour.">
        <title>Chromosome-level genome assembly of Triplophysa tibetana, a fish adapted to the harsh high-altitude environment of the Tibetan Plateau.</title>
        <authorList>
            <person name="Yang X."/>
            <person name="Liu H."/>
            <person name="Ma Z."/>
            <person name="Zou Y."/>
            <person name="Zou M."/>
            <person name="Mao Y."/>
            <person name="Li X."/>
            <person name="Wang H."/>
            <person name="Chen T."/>
            <person name="Wang W."/>
            <person name="Yang R."/>
        </authorList>
    </citation>
    <scope>NUCLEOTIDE SEQUENCE [LARGE SCALE GENOMIC DNA]</scope>
    <source>
        <strain evidence="7">TTIB1903HZAU</strain>
        <tissue evidence="7">Muscle</tissue>
    </source>
</reference>
<sequence>MYIRFRTDTSVTHIGFKAKYSIATCGGTYIGQSGTLKSPGYPDSNYPDNSNCEWYLEGPVGHYLTLTYTALDLQSSPDCTNDYVEIREYNASGRLLGRHCGNSLPTSMDTGDSFAYVRFVSDGSGNAAGFSLSFEASVEECGGDLNAPFGTISSPNYPNLYPHSRVCRWRITVPQGRRVTLTINDLRLEDHNTCLYDFVEVQNGLVPNAPRLDRLCGTVPAGTQIKSSGNTMTVIFATDASVSNGGFTADYSSEEQAVCGGILSEPGNFTSPEFGNGNYSNRLNCEWLIQNPQHVNSSIVLFINEIHLEHHQTCEWDYLEFKTDDMNGELLARFCGQIAPTIPIVVFTPGLWVHFRSDEFEVDLGFKVTYHFSECGGLQSGEGGVISSPGYPNQYPSPSRCAWLLEAPEGHTIILTFTYFEVEQHSQCGWDSVTIFNGGSPGAPMIGQYCGNNSPGTIQSGSNKLALVFLADHVVSKGGFIATWSTDSSGCGGIIHADTGTFKSPNYPQNFPSNTQCSWTIIAHDGNHLELGFDSDFQIPDSSEQCQNSFIKVWSNTVEKDENLLVTGCGSTAPAVVTAPRNVIKARFQSTGTSGKGFSASFNTRCGANLTGTAGRVVSPNYPDHYPDRSNCNYIIDAGSQNVVVLTFKTFQLEAHSTCIYDGVKIFSGTSVNSVPLATLCGNTIPGIFSTFGPMLLNFYSDSIINDNGFLAEYRTMPCGGVFNSTAGTISSPAHSIINYLHNINCTYHIYVRNNRVIDLKFNSFSLEASSNCRYDYVAVYDGENTLAPLMGKFCGQQLPPNLRSSSNQMFLEFVTDASIVAEGWRATYSETLGPQQGCGGYLTSSTGMFGSPDINMDGQYEPRMDCLWTIAVDANKAINLTFPSFELEGPSGTNCRYDYVKIYDGDSASYPLVGTYCGSEVPAPYISASNFLTVHFISDGVVQRRGFNATYVTLDRLCGGTFNATETGQTITSTFYPNPYPPFTLCRWVLDAPPQEAVKVSVQHFQLESSQSCTNNFLEFKDFPVGDYGQAHKFCGIDSHVPDFYSYGRTIHVTFKSDAFMTGNGFSLTYQVAGCSRVYEQEYGYLKSPGWPEVYPHNIECNIVLQAPQNSSISLFFTSFDVEGHPSCNYDYLEVSKRQHCYVASVRKVLWKHAAQSHLPWKQPTFLAFQDRLCDFPKRL</sequence>
<feature type="domain" description="CUB" evidence="6">
    <location>
        <begin position="258"/>
        <end position="373"/>
    </location>
</feature>
<dbReference type="FunFam" id="2.60.120.290:FF:000003">
    <property type="entry name" value="Neuropilin"/>
    <property type="match status" value="3"/>
</dbReference>
<dbReference type="PANTHER" id="PTHR24255">
    <property type="entry name" value="COMPLEMENT COMPONENT 1, S SUBCOMPONENT-RELATED"/>
    <property type="match status" value="1"/>
</dbReference>
<dbReference type="InterPro" id="IPR035914">
    <property type="entry name" value="Sperma_CUB_dom_sf"/>
</dbReference>
<organism evidence="7 8">
    <name type="scientific">Triplophysa tibetana</name>
    <dbReference type="NCBI Taxonomy" id="1572043"/>
    <lineage>
        <taxon>Eukaryota</taxon>
        <taxon>Metazoa</taxon>
        <taxon>Chordata</taxon>
        <taxon>Craniata</taxon>
        <taxon>Vertebrata</taxon>
        <taxon>Euteleostomi</taxon>
        <taxon>Actinopterygii</taxon>
        <taxon>Neopterygii</taxon>
        <taxon>Teleostei</taxon>
        <taxon>Ostariophysi</taxon>
        <taxon>Cypriniformes</taxon>
        <taxon>Nemacheilidae</taxon>
        <taxon>Triplophysa</taxon>
    </lineage>
</organism>
<accession>A0A5A9N4U3</accession>
<evidence type="ECO:0000256" key="4">
    <source>
        <dbReference type="ARBA" id="ARBA00023180"/>
    </source>
</evidence>
<proteinExistence type="predicted"/>
<evidence type="ECO:0000256" key="5">
    <source>
        <dbReference type="PROSITE-ProRule" id="PRU00059"/>
    </source>
</evidence>
<protein>
    <submittedName>
        <fullName evidence="7">Cubilin</fullName>
    </submittedName>
</protein>
<keyword evidence="1" id="KW-0732">Signal</keyword>
<evidence type="ECO:0000313" key="7">
    <source>
        <dbReference type="EMBL" id="KAA0704710.1"/>
    </source>
</evidence>
<feature type="domain" description="CUB" evidence="6">
    <location>
        <begin position="141"/>
        <end position="254"/>
    </location>
</feature>
<feature type="disulfide bond" evidence="5">
    <location>
        <begin position="25"/>
        <end position="52"/>
    </location>
</feature>
<dbReference type="PROSITE" id="PS01180">
    <property type="entry name" value="CUB"/>
    <property type="match status" value="10"/>
</dbReference>
<keyword evidence="3 5" id="KW-1015">Disulfide bond</keyword>
<feature type="domain" description="CUB" evidence="6">
    <location>
        <begin position="959"/>
        <end position="1074"/>
    </location>
</feature>
<dbReference type="Proteomes" id="UP000324632">
    <property type="component" value="Chromosome 22"/>
</dbReference>
<feature type="domain" description="CUB" evidence="6">
    <location>
        <begin position="375"/>
        <end position="487"/>
    </location>
</feature>
<name>A0A5A9N4U3_9TELE</name>
<feature type="domain" description="CUB" evidence="6">
    <location>
        <begin position="491"/>
        <end position="605"/>
    </location>
</feature>
<dbReference type="CDD" id="cd00041">
    <property type="entry name" value="CUB"/>
    <property type="match status" value="10"/>
</dbReference>